<evidence type="ECO:0000313" key="4">
    <source>
        <dbReference type="Proteomes" id="UP000184831"/>
    </source>
</evidence>
<dbReference type="RefSeq" id="WP_005084043.1">
    <property type="nucleotide sequence ID" value="NZ_AP028613.1"/>
</dbReference>
<dbReference type="EMBL" id="FSQE01000003">
    <property type="protein sequence ID" value="SIM70328.1"/>
    <property type="molecule type" value="Genomic_DNA"/>
</dbReference>
<gene>
    <name evidence="2" type="ORF">SAMEA2070301_03517</name>
    <name evidence="3" type="ORF">SAMEA2152244_02110</name>
</gene>
<dbReference type="InterPro" id="IPR058593">
    <property type="entry name" value="ARB_07466-like_C"/>
</dbReference>
<sequence length="209" mass="22229">MILARWRAKDGEKRPATPLSRVAGLTVSLVAGAAVMGIVSEVEKPQVQLSIKPPQNAIAFIAELPRAQRDRRYISGEALAMEARARAIKPCSTVLAGARPAVAQAGNFLKGMFGIGDIGGANGRGGGGDHGRGLALDFMTSSYSTGTALANFVLANRDRLGVTYVIWQQRYNDGNGWSMMENRGSPTANHMDHVHVSFRADAKPPAVNC</sequence>
<name>A0A1M8IJQ0_9MYCO</name>
<reference evidence="4 5" key="1">
    <citation type="submission" date="2016-11" db="EMBL/GenBank/DDBJ databases">
        <authorList>
            <consortium name="Pathogen Informatics"/>
        </authorList>
    </citation>
    <scope>NUCLEOTIDE SEQUENCE [LARGE SCALE GENOMIC DNA]</scope>
    <source>
        <strain evidence="2 5">104</strain>
        <strain evidence="3 4">696</strain>
    </source>
</reference>
<accession>A0A1M8IJQ0</accession>
<proteinExistence type="predicted"/>
<evidence type="ECO:0000313" key="5">
    <source>
        <dbReference type="Proteomes" id="UP000185210"/>
    </source>
</evidence>
<dbReference type="Pfam" id="PF26571">
    <property type="entry name" value="VldE"/>
    <property type="match status" value="1"/>
</dbReference>
<dbReference type="Proteomes" id="UP000184831">
    <property type="component" value="Unassembled WGS sequence"/>
</dbReference>
<dbReference type="Proteomes" id="UP000185210">
    <property type="component" value="Unassembled WGS sequence"/>
</dbReference>
<evidence type="ECO:0000259" key="1">
    <source>
        <dbReference type="Pfam" id="PF26571"/>
    </source>
</evidence>
<feature type="domain" description="ARB-07466-like C-terminal" evidence="1">
    <location>
        <begin position="98"/>
        <end position="191"/>
    </location>
</feature>
<organism evidence="2 5">
    <name type="scientific">Mycobacteroides abscessus subsp. abscessus</name>
    <dbReference type="NCBI Taxonomy" id="1185650"/>
    <lineage>
        <taxon>Bacteria</taxon>
        <taxon>Bacillati</taxon>
        <taxon>Actinomycetota</taxon>
        <taxon>Actinomycetes</taxon>
        <taxon>Mycobacteriales</taxon>
        <taxon>Mycobacteriaceae</taxon>
        <taxon>Mycobacteroides</taxon>
        <taxon>Mycobacteroides abscessus</taxon>
    </lineage>
</organism>
<dbReference type="EMBL" id="FSHM01000005">
    <property type="protein sequence ID" value="SIB34270.1"/>
    <property type="molecule type" value="Genomic_DNA"/>
</dbReference>
<dbReference type="AlphaFoldDB" id="A0A1M8IJQ0"/>
<evidence type="ECO:0000313" key="3">
    <source>
        <dbReference type="EMBL" id="SIM70328.1"/>
    </source>
</evidence>
<evidence type="ECO:0000313" key="2">
    <source>
        <dbReference type="EMBL" id="SIB34270.1"/>
    </source>
</evidence>
<comment type="caution">
    <text evidence="2">The sequence shown here is derived from an EMBL/GenBank/DDBJ whole genome shotgun (WGS) entry which is preliminary data.</text>
</comment>
<protein>
    <submittedName>
        <fullName evidence="2">Bacteriophage tape measure protein (TMP)</fullName>
    </submittedName>
</protein>